<organism evidence="2 3">
    <name type="scientific">Polaribacter pectinis</name>
    <dbReference type="NCBI Taxonomy" id="2738844"/>
    <lineage>
        <taxon>Bacteria</taxon>
        <taxon>Pseudomonadati</taxon>
        <taxon>Bacteroidota</taxon>
        <taxon>Flavobacteriia</taxon>
        <taxon>Flavobacteriales</taxon>
        <taxon>Flavobacteriaceae</taxon>
    </lineage>
</organism>
<evidence type="ECO:0000313" key="2">
    <source>
        <dbReference type="EMBL" id="QNM85090.1"/>
    </source>
</evidence>
<protein>
    <recommendedName>
        <fullName evidence="4">DUF3575 domain-containing protein</fullName>
    </recommendedName>
</protein>
<name>A0A7G9L8Z1_9FLAO</name>
<dbReference type="KEGG" id="ppec:H9W90_12940"/>
<evidence type="ECO:0008006" key="4">
    <source>
        <dbReference type="Google" id="ProtNLM"/>
    </source>
</evidence>
<feature type="signal peptide" evidence="1">
    <location>
        <begin position="1"/>
        <end position="20"/>
    </location>
</feature>
<dbReference type="Proteomes" id="UP000515808">
    <property type="component" value="Chromosome"/>
</dbReference>
<dbReference type="EMBL" id="CP060695">
    <property type="protein sequence ID" value="QNM85090.1"/>
    <property type="molecule type" value="Genomic_DNA"/>
</dbReference>
<accession>A0A7G9L8Z1</accession>
<reference evidence="2 3" key="1">
    <citation type="submission" date="2020-08" db="EMBL/GenBank/DDBJ databases">
        <title>Polaribacter sp. L12M9 isolated from gut of the Korean scallop.</title>
        <authorList>
            <person name="Jeong Y.S."/>
        </authorList>
    </citation>
    <scope>NUCLEOTIDE SEQUENCE [LARGE SCALE GENOMIC DNA]</scope>
    <source>
        <strain evidence="2 3">L12M9</strain>
    </source>
</reference>
<keyword evidence="1" id="KW-0732">Signal</keyword>
<evidence type="ECO:0000256" key="1">
    <source>
        <dbReference type="SAM" id="SignalP"/>
    </source>
</evidence>
<keyword evidence="3" id="KW-1185">Reference proteome</keyword>
<gene>
    <name evidence="2" type="ORF">H9W90_12940</name>
</gene>
<dbReference type="AlphaFoldDB" id="A0A7G9L8Z1"/>
<sequence length="206" mass="24154">MKLKFKASLLLLFISIFSFGQKKTSTVSLSNEKETTNYKHSLGSSFFMLGNVIADESPDYFLLTYGYKLTQKDRVFVEFNTWQYSEPLGTYGNSKEFYPGFVRAFGLGFGYQRFHWKGAFTTVSATSFMKQYHDINDKKTQKGFQLYLQAIVGYRFEFFKERFYIEPAYALKYWPIDTNFPVDFAKIEEGKPGYIFEPSLNFGFRF</sequence>
<evidence type="ECO:0000313" key="3">
    <source>
        <dbReference type="Proteomes" id="UP000515808"/>
    </source>
</evidence>
<feature type="chain" id="PRO_5028832790" description="DUF3575 domain-containing protein" evidence="1">
    <location>
        <begin position="21"/>
        <end position="206"/>
    </location>
</feature>
<proteinExistence type="predicted"/>
<dbReference type="RefSeq" id="WP_187482004.1">
    <property type="nucleotide sequence ID" value="NZ_CP060695.1"/>
</dbReference>